<proteinExistence type="predicted"/>
<name>I2C4N2_BACAY</name>
<dbReference type="AlphaFoldDB" id="I2C4N2"/>
<gene>
    <name evidence="1" type="ORF">MUS_1600</name>
</gene>
<dbReference type="Proteomes" id="UP000002878">
    <property type="component" value="Chromosome"/>
</dbReference>
<dbReference type="KEGG" id="bqy:MUS_1600"/>
<evidence type="ECO:0000313" key="1">
    <source>
        <dbReference type="EMBL" id="AFJ61606.1"/>
    </source>
</evidence>
<dbReference type="HOGENOM" id="CLU_2858047_0_0_9"/>
<evidence type="ECO:0000313" key="2">
    <source>
        <dbReference type="Proteomes" id="UP000002878"/>
    </source>
</evidence>
<accession>I2C4N2</accession>
<reference evidence="1 2" key="1">
    <citation type="journal article" date="2012" name="J. Biotechnol.">
        <title>Genome sequence of the plant growth promoting strain Bacillus amyloliquefaciens subsp. plantarum B9601-Y2 and expression of mersacidin and other secondary metabolites.</title>
        <authorList>
            <person name="He P."/>
            <person name="Hao K."/>
            <person name="Blom J."/>
            <person name="Ruckert C."/>
            <person name="Vater J."/>
            <person name="Mao Z."/>
            <person name="Wu Y."/>
            <person name="Hou M."/>
            <person name="He P."/>
            <person name="He Y."/>
            <person name="Borriss R."/>
        </authorList>
    </citation>
    <scope>NUCLEOTIDE SEQUENCE [LARGE SCALE GENOMIC DNA]</scope>
    <source>
        <strain evidence="1">Y2</strain>
    </source>
</reference>
<organism evidence="1 2">
    <name type="scientific">Bacillus amyloliquefaciens (strain Y2)</name>
    <name type="common">Bacillus amyloliquefaciens subsp. plantarum (strain B9601-Y2)</name>
    <dbReference type="NCBI Taxonomy" id="1155777"/>
    <lineage>
        <taxon>Bacteria</taxon>
        <taxon>Bacillati</taxon>
        <taxon>Bacillota</taxon>
        <taxon>Bacilli</taxon>
        <taxon>Bacillales</taxon>
        <taxon>Bacillaceae</taxon>
        <taxon>Bacillus</taxon>
        <taxon>Bacillus amyloliquefaciens group</taxon>
    </lineage>
</organism>
<protein>
    <submittedName>
        <fullName evidence="1">Uncharacterized protein</fullName>
    </submittedName>
</protein>
<sequence>MIAIVDEFLFTLNDFAIFLILLRKLFDSAIGISGNRCGFFNCLIEGFEMFLVSVNRRGEVVESL</sequence>
<dbReference type="EMBL" id="CP003332">
    <property type="protein sequence ID" value="AFJ61606.1"/>
    <property type="molecule type" value="Genomic_DNA"/>
</dbReference>